<sequence>MSDPALERLVAEYGPCLALSIRQPWAWAILHLGKNIENRSWPTKFRGRFFIHAAKGCTRAEYEYGICFGRWASNSDKYRQKRIPALQDMDRGGVVGVADLVACVESYSSAWFAGPYGFVLENVRPVPFVPCKGRQGFFYLY</sequence>
<comment type="caution">
    <text evidence="1">The sequence shown here is derived from an EMBL/GenBank/DDBJ whole genome shotgun (WGS) entry which is preliminary data.</text>
</comment>
<dbReference type="Gene3D" id="2.30.130.30">
    <property type="entry name" value="Hypothetical protein"/>
    <property type="match status" value="1"/>
</dbReference>
<reference evidence="1 2" key="1">
    <citation type="submission" date="2020-07" db="EMBL/GenBank/DDBJ databases">
        <authorList>
            <person name="Feng X."/>
        </authorList>
    </citation>
    <scope>NUCLEOTIDE SEQUENCE [LARGE SCALE GENOMIC DNA]</scope>
    <source>
        <strain evidence="1 2">JCM31066</strain>
    </source>
</reference>
<protein>
    <submittedName>
        <fullName evidence="1">ASCH domain-containing protein</fullName>
    </submittedName>
</protein>
<keyword evidence="2" id="KW-1185">Reference proteome</keyword>
<dbReference type="SUPFAM" id="SSF88697">
    <property type="entry name" value="PUA domain-like"/>
    <property type="match status" value="1"/>
</dbReference>
<gene>
    <name evidence="1" type="ORF">H5P28_00165</name>
</gene>
<dbReference type="InterPro" id="IPR015947">
    <property type="entry name" value="PUA-like_sf"/>
</dbReference>
<proteinExistence type="predicted"/>
<evidence type="ECO:0000313" key="1">
    <source>
        <dbReference type="EMBL" id="MBC2592665.1"/>
    </source>
</evidence>
<dbReference type="Proteomes" id="UP000546464">
    <property type="component" value="Unassembled WGS sequence"/>
</dbReference>
<name>A0A842H8W9_9BACT</name>
<dbReference type="AlphaFoldDB" id="A0A842H8W9"/>
<organism evidence="1 2">
    <name type="scientific">Ruficoccus amylovorans</name>
    <dbReference type="NCBI Taxonomy" id="1804625"/>
    <lineage>
        <taxon>Bacteria</taxon>
        <taxon>Pseudomonadati</taxon>
        <taxon>Verrucomicrobiota</taxon>
        <taxon>Opitutia</taxon>
        <taxon>Puniceicoccales</taxon>
        <taxon>Cerasicoccaceae</taxon>
        <taxon>Ruficoccus</taxon>
    </lineage>
</organism>
<accession>A0A842H8W9</accession>
<dbReference type="RefSeq" id="WP_185673704.1">
    <property type="nucleotide sequence ID" value="NZ_JACHVB010000004.1"/>
</dbReference>
<evidence type="ECO:0000313" key="2">
    <source>
        <dbReference type="Proteomes" id="UP000546464"/>
    </source>
</evidence>
<dbReference type="EMBL" id="JACHVB010000004">
    <property type="protein sequence ID" value="MBC2592665.1"/>
    <property type="molecule type" value="Genomic_DNA"/>
</dbReference>
<dbReference type="CDD" id="cd06554">
    <property type="entry name" value="ASCH_ASC-1_like"/>
    <property type="match status" value="1"/>
</dbReference>